<feature type="compositionally biased region" description="Acidic residues" evidence="1">
    <location>
        <begin position="1358"/>
        <end position="1388"/>
    </location>
</feature>
<dbReference type="Pfam" id="PF20149">
    <property type="entry name" value="DUF6532"/>
    <property type="match status" value="1"/>
</dbReference>
<feature type="region of interest" description="Disordered" evidence="1">
    <location>
        <begin position="94"/>
        <end position="130"/>
    </location>
</feature>
<feature type="compositionally biased region" description="Acidic residues" evidence="1">
    <location>
        <begin position="1456"/>
        <end position="1478"/>
    </location>
</feature>
<keyword evidence="4" id="KW-1185">Reference proteome</keyword>
<evidence type="ECO:0000259" key="2">
    <source>
        <dbReference type="Pfam" id="PF20149"/>
    </source>
</evidence>
<gene>
    <name evidence="3" type="ORF">LACBIDRAFT_332831</name>
</gene>
<dbReference type="KEGG" id="lbc:LACBIDRAFT_332831"/>
<feature type="region of interest" description="Disordered" evidence="1">
    <location>
        <begin position="1343"/>
        <end position="1478"/>
    </location>
</feature>
<feature type="compositionally biased region" description="Acidic residues" evidence="1">
    <location>
        <begin position="1425"/>
        <end position="1436"/>
    </location>
</feature>
<feature type="domain" description="DUF6532" evidence="2">
    <location>
        <begin position="1711"/>
        <end position="1923"/>
    </location>
</feature>
<dbReference type="PANTHER" id="PTHR13275">
    <property type="entry name" value="YL-1 PROTEIN TRANSCRIPTION FACTOR-LIKE 1"/>
    <property type="match status" value="1"/>
</dbReference>
<organism evidence="4">
    <name type="scientific">Laccaria bicolor (strain S238N-H82 / ATCC MYA-4686)</name>
    <name type="common">Bicoloured deceiver</name>
    <name type="synonym">Laccaria laccata var. bicolor</name>
    <dbReference type="NCBI Taxonomy" id="486041"/>
    <lineage>
        <taxon>Eukaryota</taxon>
        <taxon>Fungi</taxon>
        <taxon>Dikarya</taxon>
        <taxon>Basidiomycota</taxon>
        <taxon>Agaricomycotina</taxon>
        <taxon>Agaricomycetes</taxon>
        <taxon>Agaricomycetidae</taxon>
        <taxon>Agaricales</taxon>
        <taxon>Agaricineae</taxon>
        <taxon>Hydnangiaceae</taxon>
        <taxon>Laccaria</taxon>
    </lineage>
</organism>
<dbReference type="STRING" id="486041.B0DTU9"/>
<protein>
    <submittedName>
        <fullName evidence="3">Predicted protein</fullName>
    </submittedName>
</protein>
<dbReference type="PANTHER" id="PTHR13275:SF4">
    <property type="entry name" value="VACUOLAR PROTEIN SORTING-ASSOCIATED PROTEIN 72 HOMOLOG"/>
    <property type="match status" value="1"/>
</dbReference>
<feature type="compositionally biased region" description="Basic and acidic residues" evidence="1">
    <location>
        <begin position="1437"/>
        <end position="1446"/>
    </location>
</feature>
<dbReference type="InterPro" id="IPR045341">
    <property type="entry name" value="DUF6532"/>
</dbReference>
<feature type="region of interest" description="Disordered" evidence="1">
    <location>
        <begin position="564"/>
        <end position="595"/>
    </location>
</feature>
<feature type="compositionally biased region" description="Basic and acidic residues" evidence="1">
    <location>
        <begin position="1178"/>
        <end position="1193"/>
    </location>
</feature>
<dbReference type="OrthoDB" id="2690740at2759"/>
<dbReference type="EMBL" id="DS547134">
    <property type="protein sequence ID" value="EDR02043.1"/>
    <property type="molecule type" value="Genomic_DNA"/>
</dbReference>
<feature type="region of interest" description="Disordered" evidence="1">
    <location>
        <begin position="1299"/>
        <end position="1318"/>
    </location>
</feature>
<dbReference type="InParanoid" id="B0DTU9"/>
<sequence length="1950" mass="217318">MPYLLDDFELGILVGVLNQPSAQTSPDPCISALLGKLEHAWHSSQMPFASTSKLFWNKHLDADNVANLDADNAANLDADQASILVARHHGTYSDSDVDDNLSDSDNPNTGFQTLQKKRRHSVSPQGVNQRGIYFTQEERLEGGMELAGDGLGLWMEEMGGHGLGIDPGRMENEADLQDDGQDRGRSRIIAPRGNGLCGAERAAKRRRLAHVNENIINGNAVNENVVNGHSVNETIASGSSVNTAGGNHDVAHENIASTVNGNAINANVSANAPRVHARARTPCRRGGQAPPQFLSGARRPVQLAHAERLMSSIVNASQNLESVNGQSRAAMDAFIRGTPWGRGTDAFQTDSLYSLAQRCSQAEEVEKGVHFISMINTIQFRMKIEDMRVAHKYKNNRDVLRDFLSDFKSVTLDTKQKWATQGSKFAGLARAAIAGKKTLVTEMSGEVLGRLCMAIRNPDTNTPFGRQMVSDVIPAIDELRRQFPVSFSTMFSAGALKTLSLPAQIKCHDLNESDRFFDCLPLNTFTSERCHGSWQPCLVPLSSQPASLLPLHIMNRTLLNVGSTSTAYSDSRPPSPCTDKEDVSDDDGADSAVPSSEKEFPLVIINTNYNRSHQDNKKFPLKRHYTDKSQARKAGFIWTEQDRKKAISAIIPKDMASFQKQVKQVLQSGVRNARSKYTKYATSGHEPQRVRINCKDGRNLAFIDSTLDQRLRDQLLDKFMALFPDGLKHTDTEEEGIGNTFPSIHFVWYNRYATRGDGAPKDVHPDELYNGQGSRLNTAQFLPRLSKEAHENMQKYHELEEAFQEIWQYQRSVVEKYLPEEYEALRISVDLLPSNDMSPTYPFGGVVLNFNVSTLVHRDWKDLNVCLVMPISACQGGALVLHELGIVVECQSGDMKQTRCFYISPQLSAVLDPHYHHTITTAFPVSPFYSVMSLVPPIAKAYVLATARCTERQNPGFARKIESAGEASSLLQDASEQESLRRDIQACLLVELQRLQQKILIAHQDVLNAELYCGEVRYWVRKSGFILPSSDFQAARDNLIVQVKGSLHLSSTRAIFNLCLHDHLVSEDQHGTPPQHLTQNGLAGGLPVDLYISSQKDQNLVDFYPSLSAFPENQSLAGKKSKATLVNLKTSRGSKAKALASSTVANGRPVRSTAGKGGAIHQLTMAANIVGAGLERSLQKTETKKHSRDELDNAPHNMAENHMAPLPKAKRRKAGQVDAPVPCAIDPPLKPAAPLPRSHLPDWCWNLKIVWSVLSKDLNILPVHLLFSQEVYTHHKVFLKVFQGVNLRSSMDALAKRQGPQIALQRTKNPTYQTAQIHDNIMVNSNKTNDEQDMDVDNAFEKNTSYKDSNENISSEDNSSDDGTDDCYDKDGNEEDDEDEEEDEDNNIDDNNLRPTTESITLPRMAADDFQDNTYGGQHDHYDDEFQQEDEQEDTDVDHVDDKFQQEDADVNYVDQQEDADVDHVDDEFQQEDEQEDADVNYVDQQEDADVDHVDQQQSLEAHEIDEQSPSEDERQADAVLHAPRSCTPYDKNKDISFEGNHQPTFNIEGEEPHGLEDQDSHKVPLIQDVLTAHHKKNRSNRPPKRSHLVAAANHHRQVQGIYNNHSERGKRIERQDPQVACHTEEPETIQSAGDPVTFQGTYISDAISGSSVSDVSHALQITEVPETTEDPQVPVTVATRAPRNSLKSKGNHDPTILSFYPSVWQVVIKRAKIKYQKHVALIHSFPSKAIDADFKVAKAILSEEIAQGKNEGLLFESGFSFSDDMASVVFEEGSTFRGRLKTMGRTSVLRFYSKDLDPLVENQGQLESDIVANANRLLSIRDSEYLKGGKDANGKTNNFSHPCIRALCIEFFYTGNDCLAHHFPDNFKDSVPELCMVLVMTCITNCIHEFQRFCSGERAKIQFSGTAYQPTVNALLRHMEDIKANPYHAQKLLSNRQRWAQDGIALVIA</sequence>
<dbReference type="GO" id="GO:0005634">
    <property type="term" value="C:nucleus"/>
    <property type="evidence" value="ECO:0007669"/>
    <property type="project" value="TreeGrafter"/>
</dbReference>
<evidence type="ECO:0000313" key="4">
    <source>
        <dbReference type="Proteomes" id="UP000001194"/>
    </source>
</evidence>
<name>B0DTU9_LACBS</name>
<proteinExistence type="predicted"/>
<dbReference type="HOGENOM" id="CLU_001931_0_0_1"/>
<feature type="compositionally biased region" description="Polar residues" evidence="1">
    <location>
        <begin position="1304"/>
        <end position="1318"/>
    </location>
</feature>
<dbReference type="RefSeq" id="XP_001887434.1">
    <property type="nucleotide sequence ID" value="XM_001887399.1"/>
</dbReference>
<dbReference type="GeneID" id="6083075"/>
<dbReference type="Gene3D" id="3.60.130.30">
    <property type="match status" value="1"/>
</dbReference>
<accession>B0DTU9</accession>
<reference evidence="3 4" key="1">
    <citation type="journal article" date="2008" name="Nature">
        <title>The genome of Laccaria bicolor provides insights into mycorrhizal symbiosis.</title>
        <authorList>
            <person name="Martin F."/>
            <person name="Aerts A."/>
            <person name="Ahren D."/>
            <person name="Brun A."/>
            <person name="Danchin E.G.J."/>
            <person name="Duchaussoy F."/>
            <person name="Gibon J."/>
            <person name="Kohler A."/>
            <person name="Lindquist E."/>
            <person name="Pereda V."/>
            <person name="Salamov A."/>
            <person name="Shapiro H.J."/>
            <person name="Wuyts J."/>
            <person name="Blaudez D."/>
            <person name="Buee M."/>
            <person name="Brokstein P."/>
            <person name="Canbaeck B."/>
            <person name="Cohen D."/>
            <person name="Courty P.E."/>
            <person name="Coutinho P.M."/>
            <person name="Delaruelle C."/>
            <person name="Detter J.C."/>
            <person name="Deveau A."/>
            <person name="DiFazio S."/>
            <person name="Duplessis S."/>
            <person name="Fraissinet-Tachet L."/>
            <person name="Lucic E."/>
            <person name="Frey-Klett P."/>
            <person name="Fourrey C."/>
            <person name="Feussner I."/>
            <person name="Gay G."/>
            <person name="Grimwood J."/>
            <person name="Hoegger P.J."/>
            <person name="Jain P."/>
            <person name="Kilaru S."/>
            <person name="Labbe J."/>
            <person name="Lin Y.C."/>
            <person name="Legue V."/>
            <person name="Le Tacon F."/>
            <person name="Marmeisse R."/>
            <person name="Melayah D."/>
            <person name="Montanini B."/>
            <person name="Muratet M."/>
            <person name="Nehls U."/>
            <person name="Niculita-Hirzel H."/>
            <person name="Oudot-Le Secq M.P."/>
            <person name="Peter M."/>
            <person name="Quesneville H."/>
            <person name="Rajashekar B."/>
            <person name="Reich M."/>
            <person name="Rouhier N."/>
            <person name="Schmutz J."/>
            <person name="Yin T."/>
            <person name="Chalot M."/>
            <person name="Henrissat B."/>
            <person name="Kuees U."/>
            <person name="Lucas S."/>
            <person name="Van de Peer Y."/>
            <person name="Podila G.K."/>
            <person name="Polle A."/>
            <person name="Pukkila P.J."/>
            <person name="Richardson P.M."/>
            <person name="Rouze P."/>
            <person name="Sanders I.R."/>
            <person name="Stajich J.E."/>
            <person name="Tunlid A."/>
            <person name="Tuskan G."/>
            <person name="Grigoriev I.V."/>
        </authorList>
    </citation>
    <scope>NUCLEOTIDE SEQUENCE [LARGE SCALE GENOMIC DNA]</scope>
    <source>
        <strain evidence="4">S238N-H82 / ATCC MYA-4686</strain>
    </source>
</reference>
<evidence type="ECO:0000313" key="3">
    <source>
        <dbReference type="EMBL" id="EDR02043.1"/>
    </source>
</evidence>
<dbReference type="Proteomes" id="UP000001194">
    <property type="component" value="Unassembled WGS sequence"/>
</dbReference>
<feature type="region of interest" description="Disordered" evidence="1">
    <location>
        <begin position="1178"/>
        <end position="1199"/>
    </location>
</feature>
<evidence type="ECO:0000256" key="1">
    <source>
        <dbReference type="SAM" id="MobiDB-lite"/>
    </source>
</evidence>